<feature type="active site" description="Charge relay system" evidence="1">
    <location>
        <position position="129"/>
    </location>
</feature>
<protein>
    <recommendedName>
        <fullName evidence="3">Amidase domain-containing protein</fullName>
    </recommendedName>
</protein>
<comment type="caution">
    <text evidence="4">The sequence shown here is derived from an EMBL/GenBank/DDBJ whole genome shotgun (WGS) entry which is preliminary data.</text>
</comment>
<evidence type="ECO:0000256" key="2">
    <source>
        <dbReference type="SAM" id="Phobius"/>
    </source>
</evidence>
<evidence type="ECO:0000313" key="5">
    <source>
        <dbReference type="Proteomes" id="UP001497382"/>
    </source>
</evidence>
<keyword evidence="2" id="KW-1133">Transmembrane helix</keyword>
<feature type="active site" description="Acyl-ester intermediate" evidence="1">
    <location>
        <position position="228"/>
    </location>
</feature>
<evidence type="ECO:0000256" key="1">
    <source>
        <dbReference type="PIRSR" id="PIRSR001221-1"/>
    </source>
</evidence>
<dbReference type="Gene3D" id="3.90.1300.10">
    <property type="entry name" value="Amidase signature (AS) domain"/>
    <property type="match status" value="1"/>
</dbReference>
<dbReference type="PANTHER" id="PTHR43372:SF3">
    <property type="entry name" value="AT07710P-RELATED"/>
    <property type="match status" value="1"/>
</dbReference>
<name>A0AAV2B7J5_9ARAC</name>
<evidence type="ECO:0000313" key="4">
    <source>
        <dbReference type="EMBL" id="CAL1292225.1"/>
    </source>
</evidence>
<feature type="domain" description="Amidase" evidence="3">
    <location>
        <begin position="67"/>
        <end position="504"/>
    </location>
</feature>
<organism evidence="4 5">
    <name type="scientific">Larinioides sclopetarius</name>
    <dbReference type="NCBI Taxonomy" id="280406"/>
    <lineage>
        <taxon>Eukaryota</taxon>
        <taxon>Metazoa</taxon>
        <taxon>Ecdysozoa</taxon>
        <taxon>Arthropoda</taxon>
        <taxon>Chelicerata</taxon>
        <taxon>Arachnida</taxon>
        <taxon>Araneae</taxon>
        <taxon>Araneomorphae</taxon>
        <taxon>Entelegynae</taxon>
        <taxon>Araneoidea</taxon>
        <taxon>Araneidae</taxon>
        <taxon>Larinioides</taxon>
    </lineage>
</organism>
<keyword evidence="2" id="KW-0472">Membrane</keyword>
<feature type="active site" description="Charge relay system" evidence="1">
    <location>
        <position position="204"/>
    </location>
</feature>
<dbReference type="GO" id="GO:0012505">
    <property type="term" value="C:endomembrane system"/>
    <property type="evidence" value="ECO:0007669"/>
    <property type="project" value="TreeGrafter"/>
</dbReference>
<evidence type="ECO:0000259" key="3">
    <source>
        <dbReference type="Pfam" id="PF01425"/>
    </source>
</evidence>
<dbReference type="Proteomes" id="UP001497382">
    <property type="component" value="Unassembled WGS sequence"/>
</dbReference>
<dbReference type="InterPro" id="IPR052739">
    <property type="entry name" value="FAAH2"/>
</dbReference>
<dbReference type="InterPro" id="IPR023631">
    <property type="entry name" value="Amidase_dom"/>
</dbReference>
<reference evidence="4 5" key="1">
    <citation type="submission" date="2024-04" db="EMBL/GenBank/DDBJ databases">
        <authorList>
            <person name="Rising A."/>
            <person name="Reimegard J."/>
            <person name="Sonavane S."/>
            <person name="Akerstrom W."/>
            <person name="Nylinder S."/>
            <person name="Hedman E."/>
            <person name="Kallberg Y."/>
        </authorList>
    </citation>
    <scope>NUCLEOTIDE SEQUENCE [LARGE SCALE GENOMIC DNA]</scope>
</reference>
<dbReference type="PIRSF" id="PIRSF001221">
    <property type="entry name" value="Amidase_fungi"/>
    <property type="match status" value="1"/>
</dbReference>
<dbReference type="SUPFAM" id="SSF75304">
    <property type="entry name" value="Amidase signature (AS) enzymes"/>
    <property type="match status" value="1"/>
</dbReference>
<sequence length="525" mass="57781">MLTRMQTFWYWFWYICLKIVNSIAHCIYFLFYCGKGKIVPSVKNPLLLKSATKLAEEIREGQLKSVDVVQAYINRILEVEPYINATVDRCFLDAMEEARSVDALIASGQYTKEHLSDSKPLLGVPFSVKVLLLVKGLRCTGASKLFADLKAGDDSPSVALMKKAGAIVIATTNSAEMGMHFESYNLLHGKSCNPYDTNRTSGGSSGGESALISAAGSVLGLGNDMLGSIRVPCHFTGLFGHKPTMGLVPNLGCHPTPDPSMAHYVYTGPMCRYAEDLIVSMRVLSSESGMAISFGRKVDFRNLKICYLKSIRGPMVAPVNKDVTQGLENAIFYFKNKYEVNSKEVNIPSLYDASRCVVSALFQGIKDLKATLTAGKGTHINEKLDFVKYFFGKSTFSNGPLVTMNMSKISMLYDENKVAHYNELLESWVKEFDHLLDDNTVLLMPTLPVTAPYHTEMFYFLPSTCYTSIFNVLGLPSTQCPIGYTSNGLPYGIQIVGSKNNDALTIACAVELEKAFGGWKSPGSF</sequence>
<dbReference type="Pfam" id="PF01425">
    <property type="entry name" value="Amidase"/>
    <property type="match status" value="1"/>
</dbReference>
<dbReference type="InterPro" id="IPR036928">
    <property type="entry name" value="AS_sf"/>
</dbReference>
<gene>
    <name evidence="4" type="ORF">LARSCL_LOCUS17536</name>
</gene>
<dbReference type="PANTHER" id="PTHR43372">
    <property type="entry name" value="FATTY-ACID AMIDE HYDROLASE"/>
    <property type="match status" value="1"/>
</dbReference>
<keyword evidence="2" id="KW-0812">Transmembrane</keyword>
<keyword evidence="5" id="KW-1185">Reference proteome</keyword>
<dbReference type="AlphaFoldDB" id="A0AAV2B7J5"/>
<feature type="transmembrane region" description="Helical" evidence="2">
    <location>
        <begin position="12"/>
        <end position="31"/>
    </location>
</feature>
<proteinExistence type="predicted"/>
<accession>A0AAV2B7J5</accession>
<dbReference type="EMBL" id="CAXIEN010000301">
    <property type="protein sequence ID" value="CAL1292225.1"/>
    <property type="molecule type" value="Genomic_DNA"/>
</dbReference>